<keyword evidence="5" id="KW-0819">tRNA processing</keyword>
<reference evidence="10 11" key="1">
    <citation type="journal article" date="2009" name="Nature">
        <title>Evolution of pathogenicity and sexual reproduction in eight Candida genomes.</title>
        <authorList>
            <person name="Butler G."/>
            <person name="Rasmussen M.D."/>
            <person name="Lin M.F."/>
            <person name="Santos M.A."/>
            <person name="Sakthikumar S."/>
            <person name="Munro C.A."/>
            <person name="Rheinbay E."/>
            <person name="Grabherr M."/>
            <person name="Forche A."/>
            <person name="Reedy J.L."/>
            <person name="Agrafioti I."/>
            <person name="Arnaud M.B."/>
            <person name="Bates S."/>
            <person name="Brown A.J."/>
            <person name="Brunke S."/>
            <person name="Costanzo M.C."/>
            <person name="Fitzpatrick D.A."/>
            <person name="de Groot P.W."/>
            <person name="Harris D."/>
            <person name="Hoyer L.L."/>
            <person name="Hube B."/>
            <person name="Klis F.M."/>
            <person name="Kodira C."/>
            <person name="Lennard N."/>
            <person name="Logue M.E."/>
            <person name="Martin R."/>
            <person name="Neiman A.M."/>
            <person name="Nikolaou E."/>
            <person name="Quail M.A."/>
            <person name="Quinn J."/>
            <person name="Santos M.C."/>
            <person name="Schmitzberger F.F."/>
            <person name="Sherlock G."/>
            <person name="Shah P."/>
            <person name="Silverstein K.A."/>
            <person name="Skrzypek M.S."/>
            <person name="Soll D."/>
            <person name="Staggs R."/>
            <person name="Stansfield I."/>
            <person name="Stumpf M.P."/>
            <person name="Sudbery P.E."/>
            <person name="Srikantha T."/>
            <person name="Zeng Q."/>
            <person name="Berman J."/>
            <person name="Berriman M."/>
            <person name="Heitman J."/>
            <person name="Gow N.A."/>
            <person name="Lorenz M.C."/>
            <person name="Birren B.W."/>
            <person name="Kellis M."/>
            <person name="Cuomo C.A."/>
        </authorList>
    </citation>
    <scope>NUCLEOTIDE SEQUENCE [LARGE SCALE GENOMIC DNA]</scope>
    <source>
        <strain evidence="11">ATCC 11503 / BCRC 21390 / CBS 2605 / JCM 1781 / NBRC 1676 / NRRL YB-4239</strain>
    </source>
</reference>
<evidence type="ECO:0000256" key="7">
    <source>
        <dbReference type="ARBA" id="ARBA00023242"/>
    </source>
</evidence>
<dbReference type="InterPro" id="IPR038085">
    <property type="entry name" value="Rnp2-like_sf"/>
</dbReference>
<dbReference type="GO" id="GO:0034965">
    <property type="term" value="P:intronic box C/D snoRNA processing"/>
    <property type="evidence" value="ECO:0007669"/>
    <property type="project" value="EnsemblFungi"/>
</dbReference>
<dbReference type="eggNOG" id="KOG4639">
    <property type="taxonomic scope" value="Eukaryota"/>
</dbReference>
<dbReference type="STRING" id="379508.A5DXB8"/>
<dbReference type="GeneID" id="5234029"/>
<evidence type="ECO:0000256" key="9">
    <source>
        <dbReference type="ARBA" id="ARBA00055200"/>
    </source>
</evidence>
<dbReference type="GO" id="GO:0000460">
    <property type="term" value="P:maturation of 5.8S rRNA"/>
    <property type="evidence" value="ECO:0007669"/>
    <property type="project" value="EnsemblFungi"/>
</dbReference>
<dbReference type="FunCoup" id="A5DXB8">
    <property type="interactions" value="260"/>
</dbReference>
<proteinExistence type="inferred from homology"/>
<gene>
    <name evidence="10" type="ORF">LELG_02005</name>
</gene>
<dbReference type="OMA" id="IVRCPRA"/>
<dbReference type="PANTHER" id="PTHR15441:SF2">
    <property type="entry name" value="RIBONUCLEASE P_MRP PROTEIN SUBUNIT POP5"/>
    <property type="match status" value="1"/>
</dbReference>
<comment type="catalytic activity">
    <reaction evidence="1">
        <text>Endonucleolytic cleavage of RNA, removing 5'-extranucleotides from tRNA precursor.</text>
        <dbReference type="EC" id="3.1.26.5"/>
    </reaction>
</comment>
<dbReference type="GO" id="GO:0000171">
    <property type="term" value="F:ribonuclease MRP activity"/>
    <property type="evidence" value="ECO:0007669"/>
    <property type="project" value="EnsemblFungi"/>
</dbReference>
<dbReference type="GO" id="GO:0005655">
    <property type="term" value="C:nucleolar ribonuclease P complex"/>
    <property type="evidence" value="ECO:0007669"/>
    <property type="project" value="EnsemblFungi"/>
</dbReference>
<dbReference type="GO" id="GO:0004526">
    <property type="term" value="F:ribonuclease P activity"/>
    <property type="evidence" value="ECO:0007669"/>
    <property type="project" value="UniProtKB-EC"/>
</dbReference>
<dbReference type="SUPFAM" id="SSF160350">
    <property type="entry name" value="Rnp2-like"/>
    <property type="match status" value="1"/>
</dbReference>
<dbReference type="FunFam" id="3.30.70.3250:FF:000004">
    <property type="entry name" value="Ribonuclease P/MRP protein subunit POP5"/>
    <property type="match status" value="1"/>
</dbReference>
<dbReference type="GO" id="GO:0000172">
    <property type="term" value="C:ribonuclease MRP complex"/>
    <property type="evidence" value="ECO:0007669"/>
    <property type="project" value="EnsemblFungi"/>
</dbReference>
<evidence type="ECO:0000256" key="4">
    <source>
        <dbReference type="ARBA" id="ARBA00012179"/>
    </source>
</evidence>
<protein>
    <recommendedName>
        <fullName evidence="8">Ribonuclease P/MRP protein subunit POP5</fullName>
        <ecNumber evidence="4">3.1.26.5</ecNumber>
    </recommendedName>
</protein>
<dbReference type="Pfam" id="PF01900">
    <property type="entry name" value="RNase_P_Rpp14"/>
    <property type="match status" value="1"/>
</dbReference>
<dbReference type="EC" id="3.1.26.5" evidence="4"/>
<dbReference type="GO" id="GO:0033204">
    <property type="term" value="F:ribonuclease P RNA binding"/>
    <property type="evidence" value="ECO:0007669"/>
    <property type="project" value="TreeGrafter"/>
</dbReference>
<dbReference type="GO" id="GO:0001682">
    <property type="term" value="P:tRNA 5'-leader removal"/>
    <property type="evidence" value="ECO:0007669"/>
    <property type="project" value="EnsemblFungi"/>
</dbReference>
<dbReference type="VEuPathDB" id="FungiDB:LELG_02005"/>
<comment type="function">
    <text evidence="9">Component of ribonuclease P, a protein complex that generates mature tRNA molecules by cleaving their 5'-ends. Also a component of RNase MRP, which cleaves pre-rRNA sequences.</text>
</comment>
<dbReference type="Proteomes" id="UP000001996">
    <property type="component" value="Unassembled WGS sequence"/>
</dbReference>
<evidence type="ECO:0000256" key="3">
    <source>
        <dbReference type="ARBA" id="ARBA00010800"/>
    </source>
</evidence>
<dbReference type="GO" id="GO:0000294">
    <property type="term" value="P:nuclear-transcribed mRNA catabolic process, RNase MRP-dependent"/>
    <property type="evidence" value="ECO:0007669"/>
    <property type="project" value="EnsemblFungi"/>
</dbReference>
<accession>A5DXB8</accession>
<keyword evidence="11" id="KW-1185">Reference proteome</keyword>
<evidence type="ECO:0000256" key="6">
    <source>
        <dbReference type="ARBA" id="ARBA00022801"/>
    </source>
</evidence>
<dbReference type="OrthoDB" id="24745at2759"/>
<dbReference type="InParanoid" id="A5DXB8"/>
<dbReference type="AlphaFoldDB" id="A5DXB8"/>
<evidence type="ECO:0000256" key="8">
    <source>
        <dbReference type="ARBA" id="ARBA00044198"/>
    </source>
</evidence>
<dbReference type="EMBL" id="CH981525">
    <property type="protein sequence ID" value="EDK43826.1"/>
    <property type="molecule type" value="Genomic_DNA"/>
</dbReference>
<evidence type="ECO:0000313" key="11">
    <source>
        <dbReference type="Proteomes" id="UP000001996"/>
    </source>
</evidence>
<comment type="similarity">
    <text evidence="3">Belongs to the eukaryotic/archaeal RNase P protein component 2 family.</text>
</comment>
<evidence type="ECO:0000313" key="10">
    <source>
        <dbReference type="EMBL" id="EDK43826.1"/>
    </source>
</evidence>
<evidence type="ECO:0000256" key="1">
    <source>
        <dbReference type="ARBA" id="ARBA00000928"/>
    </source>
</evidence>
<dbReference type="PANTHER" id="PTHR15441">
    <property type="entry name" value="RIBONUCLEASE P PROTEIN SUBUNIT P14"/>
    <property type="match status" value="1"/>
</dbReference>
<sequence>MVRVKHRYILFDILYPPNSSLASHNESFHDYATSQQKSLLTLHRSSSPDILYKNILSTIRKSLETHYGELGAGSAGQLMSVRYFSNKTSTGIIRCDREQVELIIGAMTLITKIDNCSENVIFRCLHVSGTIKKCEEFGIEWSKQLMNKLGQKTSNEMKELVTEIGQLSEEEYEELH</sequence>
<comment type="subcellular location">
    <subcellularLocation>
        <location evidence="2">Nucleus</location>
    </subcellularLocation>
</comment>
<name>A5DXB8_LODEL</name>
<dbReference type="Gene3D" id="3.30.70.3250">
    <property type="entry name" value="Ribonuclease P, Pop5 subunit"/>
    <property type="match status" value="1"/>
</dbReference>
<keyword evidence="6" id="KW-0378">Hydrolase</keyword>
<evidence type="ECO:0000256" key="5">
    <source>
        <dbReference type="ARBA" id="ARBA00022694"/>
    </source>
</evidence>
<keyword evidence="7" id="KW-0539">Nucleus</keyword>
<dbReference type="KEGG" id="lel:PVL30_001979"/>
<evidence type="ECO:0000256" key="2">
    <source>
        <dbReference type="ARBA" id="ARBA00004123"/>
    </source>
</evidence>
<dbReference type="HOGENOM" id="CLU_086710_1_2_1"/>
<organism evidence="10 11">
    <name type="scientific">Lodderomyces elongisporus (strain ATCC 11503 / CBS 2605 / JCM 1781 / NBRC 1676 / NRRL YB-4239)</name>
    <name type="common">Yeast</name>
    <name type="synonym">Saccharomyces elongisporus</name>
    <dbReference type="NCBI Taxonomy" id="379508"/>
    <lineage>
        <taxon>Eukaryota</taxon>
        <taxon>Fungi</taxon>
        <taxon>Dikarya</taxon>
        <taxon>Ascomycota</taxon>
        <taxon>Saccharomycotina</taxon>
        <taxon>Pichiomycetes</taxon>
        <taxon>Debaryomycetaceae</taxon>
        <taxon>Candida/Lodderomyces clade</taxon>
        <taxon>Lodderomyces</taxon>
    </lineage>
</organism>
<dbReference type="InterPro" id="IPR002759">
    <property type="entry name" value="Pop5/Rpp14/Rnp2-like"/>
</dbReference>